<evidence type="ECO:0000313" key="1">
    <source>
        <dbReference type="EMBL" id="EFS91617.1"/>
    </source>
</evidence>
<gene>
    <name evidence="1" type="ORF">HMPREF9607_02124</name>
</gene>
<protein>
    <submittedName>
        <fullName evidence="1">Uncharacterized protein</fullName>
    </submittedName>
</protein>
<evidence type="ECO:0000313" key="2">
    <source>
        <dbReference type="Proteomes" id="UP000003179"/>
    </source>
</evidence>
<organism evidence="1 2">
    <name type="scientific">Cutibacterium modestum HL044PA1</name>
    <dbReference type="NCBI Taxonomy" id="765109"/>
    <lineage>
        <taxon>Bacteria</taxon>
        <taxon>Bacillati</taxon>
        <taxon>Actinomycetota</taxon>
        <taxon>Actinomycetes</taxon>
        <taxon>Propionibacteriales</taxon>
        <taxon>Propionibacteriaceae</taxon>
        <taxon>Cutibacterium</taxon>
        <taxon>Cutibacterium modestum</taxon>
    </lineage>
</organism>
<dbReference type="EMBL" id="ADZU01000034">
    <property type="protein sequence ID" value="EFS91617.1"/>
    <property type="molecule type" value="Genomic_DNA"/>
</dbReference>
<keyword evidence="2" id="KW-1185">Reference proteome</keyword>
<dbReference type="Proteomes" id="UP000003179">
    <property type="component" value="Unassembled WGS sequence"/>
</dbReference>
<comment type="caution">
    <text evidence="1">The sequence shown here is derived from an EMBL/GenBank/DDBJ whole genome shotgun (WGS) entry which is preliminary data.</text>
</comment>
<name>A0ABN0C380_9ACTN</name>
<reference evidence="1" key="1">
    <citation type="submission" date="2010-08" db="EMBL/GenBank/DDBJ databases">
        <authorList>
            <person name="Weinstock G."/>
            <person name="Sodergren E."/>
            <person name="Clifton S."/>
            <person name="Fulton L."/>
            <person name="Fulton B."/>
            <person name="Courtney L."/>
            <person name="Fronick C."/>
            <person name="Harrison M."/>
            <person name="Strong C."/>
            <person name="Farmer C."/>
            <person name="Delahaunty K."/>
            <person name="Markovic C."/>
            <person name="Hall O."/>
            <person name="Minx P."/>
            <person name="Tomlinson C."/>
            <person name="Mitreva M."/>
            <person name="Hou S."/>
            <person name="Chen J."/>
            <person name="Wollam A."/>
            <person name="Pepin K.H."/>
            <person name="Johnson M."/>
            <person name="Bhonagiri V."/>
            <person name="Zhang X."/>
            <person name="Suruliraj S."/>
            <person name="Warren W."/>
            <person name="Chinwalla A."/>
            <person name="Mardis E.R."/>
            <person name="Wilson R.K."/>
        </authorList>
    </citation>
    <scope>NUCLEOTIDE SEQUENCE [LARGE SCALE GENOMIC DNA]</scope>
    <source>
        <strain evidence="1">HL044PA1</strain>
    </source>
</reference>
<accession>A0ABN0C380</accession>
<proteinExistence type="predicted"/>
<sequence length="41" mass="4587">MTLPREDVDSPVSACLSTQPAVDGHFPYLAQEVNLIRWQDS</sequence>